<gene>
    <name evidence="6" type="ORF">EDD65_10623</name>
</gene>
<evidence type="ECO:0000313" key="6">
    <source>
        <dbReference type="EMBL" id="TCS89357.1"/>
    </source>
</evidence>
<keyword evidence="7" id="KW-1185">Reference proteome</keyword>
<protein>
    <submittedName>
        <fullName evidence="6">Uncharacterized protein</fullName>
    </submittedName>
</protein>
<evidence type="ECO:0000256" key="3">
    <source>
        <dbReference type="ARBA" id="ARBA00022989"/>
    </source>
</evidence>
<dbReference type="SUPFAM" id="SSF90123">
    <property type="entry name" value="ABC transporter transmembrane region"/>
    <property type="match status" value="1"/>
</dbReference>
<evidence type="ECO:0000256" key="5">
    <source>
        <dbReference type="SAM" id="Phobius"/>
    </source>
</evidence>
<dbReference type="GO" id="GO:0005524">
    <property type="term" value="F:ATP binding"/>
    <property type="evidence" value="ECO:0007669"/>
    <property type="project" value="InterPro"/>
</dbReference>
<dbReference type="EMBL" id="SMAE01000006">
    <property type="protein sequence ID" value="TCS89357.1"/>
    <property type="molecule type" value="Genomic_DNA"/>
</dbReference>
<name>A0A4V2UU65_9FIRM</name>
<dbReference type="Proteomes" id="UP000294567">
    <property type="component" value="Unassembled WGS sequence"/>
</dbReference>
<accession>A0A4V2UU65</accession>
<reference evidence="6 7" key="1">
    <citation type="submission" date="2019-03" db="EMBL/GenBank/DDBJ databases">
        <title>Genomic Encyclopedia of Type Strains, Phase IV (KMG-IV): sequencing the most valuable type-strain genomes for metagenomic binning, comparative biology and taxonomic classification.</title>
        <authorList>
            <person name="Goeker M."/>
        </authorList>
    </citation>
    <scope>NUCLEOTIDE SEQUENCE [LARGE SCALE GENOMIC DNA]</scope>
    <source>
        <strain evidence="6 7">DSM 26752</strain>
    </source>
</reference>
<dbReference type="InterPro" id="IPR036640">
    <property type="entry name" value="ABC1_TM_sf"/>
</dbReference>
<organism evidence="6 7">
    <name type="scientific">Keratinibaculum paraultunense</name>
    <dbReference type="NCBI Taxonomy" id="1278232"/>
    <lineage>
        <taxon>Bacteria</taxon>
        <taxon>Bacillati</taxon>
        <taxon>Bacillota</taxon>
        <taxon>Tissierellia</taxon>
        <taxon>Tissierellales</taxon>
        <taxon>Tepidimicrobiaceae</taxon>
        <taxon>Keratinibaculum</taxon>
    </lineage>
</organism>
<comment type="subcellular location">
    <subcellularLocation>
        <location evidence="1">Cell membrane</location>
        <topology evidence="1">Multi-pass membrane protein</topology>
    </subcellularLocation>
</comment>
<evidence type="ECO:0000313" key="7">
    <source>
        <dbReference type="Proteomes" id="UP000294567"/>
    </source>
</evidence>
<keyword evidence="2 5" id="KW-0812">Transmembrane</keyword>
<evidence type="ECO:0000256" key="2">
    <source>
        <dbReference type="ARBA" id="ARBA00022692"/>
    </source>
</evidence>
<feature type="transmembrane region" description="Helical" evidence="5">
    <location>
        <begin position="12"/>
        <end position="33"/>
    </location>
</feature>
<dbReference type="AlphaFoldDB" id="A0A4V2UU65"/>
<evidence type="ECO:0000256" key="1">
    <source>
        <dbReference type="ARBA" id="ARBA00004651"/>
    </source>
</evidence>
<sequence>MMNGHKNIKNSHIKLFTILLTAIWLISGIYYGFKYDLKIGISVIIFGLAFLVVFKLVQQYSLKMLREYDENLNNRGGK</sequence>
<keyword evidence="3 5" id="KW-1133">Transmembrane helix</keyword>
<dbReference type="GO" id="GO:0005886">
    <property type="term" value="C:plasma membrane"/>
    <property type="evidence" value="ECO:0007669"/>
    <property type="project" value="UniProtKB-SubCell"/>
</dbReference>
<evidence type="ECO:0000256" key="4">
    <source>
        <dbReference type="ARBA" id="ARBA00023136"/>
    </source>
</evidence>
<feature type="transmembrane region" description="Helical" evidence="5">
    <location>
        <begin position="39"/>
        <end position="57"/>
    </location>
</feature>
<keyword evidence="4 5" id="KW-0472">Membrane</keyword>
<comment type="caution">
    <text evidence="6">The sequence shown here is derived from an EMBL/GenBank/DDBJ whole genome shotgun (WGS) entry which is preliminary data.</text>
</comment>
<proteinExistence type="predicted"/>